<dbReference type="InterPro" id="IPR019808">
    <property type="entry name" value="Histidine_triad_CS"/>
</dbReference>
<dbReference type="Gene3D" id="3.30.428.10">
    <property type="entry name" value="HIT-like"/>
    <property type="match status" value="1"/>
</dbReference>
<comment type="caution">
    <text evidence="3">The sequence shown here is derived from an EMBL/GenBank/DDBJ whole genome shotgun (WGS) entry which is preliminary data.</text>
</comment>
<feature type="short sequence motif" description="Histidine triad motif" evidence="1">
    <location>
        <begin position="99"/>
        <end position="103"/>
    </location>
</feature>
<accession>A0ABU5NDI8</accession>
<evidence type="ECO:0000313" key="4">
    <source>
        <dbReference type="Proteomes" id="UP001291687"/>
    </source>
</evidence>
<dbReference type="PANTHER" id="PTHR23089">
    <property type="entry name" value="HISTIDINE TRIAD HIT PROTEIN"/>
    <property type="match status" value="1"/>
</dbReference>
<dbReference type="PROSITE" id="PS00892">
    <property type="entry name" value="HIT_1"/>
    <property type="match status" value="1"/>
</dbReference>
<feature type="domain" description="HIT" evidence="2">
    <location>
        <begin position="7"/>
        <end position="118"/>
    </location>
</feature>
<dbReference type="InterPro" id="IPR001310">
    <property type="entry name" value="Histidine_triad_HIT"/>
</dbReference>
<dbReference type="Pfam" id="PF01230">
    <property type="entry name" value="HIT"/>
    <property type="match status" value="1"/>
</dbReference>
<sequence length="118" mass="13143">MYNKNNIFAKIISGEIPAEKLYEDEMVIAIKDINPAAPIHILVMPKGEYTDFADFVEKASLAETTHYFRTIAKIAKDNGANEYRTVSNKGASSGQSVFHFHTHILSGSKNINLVDKNL</sequence>
<dbReference type="InterPro" id="IPR036265">
    <property type="entry name" value="HIT-like_sf"/>
</dbReference>
<gene>
    <name evidence="3" type="ORF">Megvenef_01225</name>
</gene>
<dbReference type="Proteomes" id="UP001291687">
    <property type="component" value="Unassembled WGS sequence"/>
</dbReference>
<evidence type="ECO:0000313" key="3">
    <source>
        <dbReference type="EMBL" id="MEA0971252.1"/>
    </source>
</evidence>
<keyword evidence="4" id="KW-1185">Reference proteome</keyword>
<reference evidence="3 4" key="1">
    <citation type="submission" date="2023-03" db="EMBL/GenBank/DDBJ databases">
        <title>Host association and intracellularity evolved multiple times independently in the Rickettsiales.</title>
        <authorList>
            <person name="Castelli M."/>
            <person name="Nardi T."/>
            <person name="Gammuto L."/>
            <person name="Bellinzona G."/>
            <person name="Sabaneyeva E."/>
            <person name="Potekhin A."/>
            <person name="Serra V."/>
            <person name="Petroni G."/>
            <person name="Sassera D."/>
        </authorList>
    </citation>
    <scope>NUCLEOTIDE SEQUENCE [LARGE SCALE GENOMIC DNA]</scope>
    <source>
        <strain evidence="3 4">Sr 2-6</strain>
    </source>
</reference>
<protein>
    <submittedName>
        <fullName evidence="3">HIT domain-containing protein</fullName>
    </submittedName>
</protein>
<dbReference type="InterPro" id="IPR011146">
    <property type="entry name" value="HIT-like"/>
</dbReference>
<evidence type="ECO:0000259" key="2">
    <source>
        <dbReference type="PROSITE" id="PS51084"/>
    </source>
</evidence>
<evidence type="ECO:0000256" key="1">
    <source>
        <dbReference type="PROSITE-ProRule" id="PRU00464"/>
    </source>
</evidence>
<organism evidence="3 4">
    <name type="scientific">Candidatus Megaera venefica</name>
    <dbReference type="NCBI Taxonomy" id="2055910"/>
    <lineage>
        <taxon>Bacteria</taxon>
        <taxon>Pseudomonadati</taxon>
        <taxon>Pseudomonadota</taxon>
        <taxon>Alphaproteobacteria</taxon>
        <taxon>Rickettsiales</taxon>
        <taxon>Rickettsiaceae</taxon>
        <taxon>Candidatus Megaera</taxon>
    </lineage>
</organism>
<name>A0ABU5NDI8_9RICK</name>
<dbReference type="PROSITE" id="PS51084">
    <property type="entry name" value="HIT_2"/>
    <property type="match status" value="1"/>
</dbReference>
<dbReference type="PRINTS" id="PR00332">
    <property type="entry name" value="HISTRIAD"/>
</dbReference>
<dbReference type="EMBL" id="JARJFB010000101">
    <property type="protein sequence ID" value="MEA0971252.1"/>
    <property type="molecule type" value="Genomic_DNA"/>
</dbReference>
<dbReference type="SUPFAM" id="SSF54197">
    <property type="entry name" value="HIT-like"/>
    <property type="match status" value="1"/>
</dbReference>
<proteinExistence type="predicted"/>
<dbReference type="RefSeq" id="WP_322777156.1">
    <property type="nucleotide sequence ID" value="NZ_JARJFB010000101.1"/>
</dbReference>